<gene>
    <name evidence="3" type="primary">LOC130461481</name>
</gene>
<proteinExistence type="predicted"/>
<dbReference type="GeneID" id="130461481"/>
<organism evidence="2 3">
    <name type="scientific">Spinacia oleracea</name>
    <name type="common">Spinach</name>
    <dbReference type="NCBI Taxonomy" id="3562"/>
    <lineage>
        <taxon>Eukaryota</taxon>
        <taxon>Viridiplantae</taxon>
        <taxon>Streptophyta</taxon>
        <taxon>Embryophyta</taxon>
        <taxon>Tracheophyta</taxon>
        <taxon>Spermatophyta</taxon>
        <taxon>Magnoliopsida</taxon>
        <taxon>eudicotyledons</taxon>
        <taxon>Gunneridae</taxon>
        <taxon>Pentapetalae</taxon>
        <taxon>Caryophyllales</taxon>
        <taxon>Chenopodiaceae</taxon>
        <taxon>Chenopodioideae</taxon>
        <taxon>Anserineae</taxon>
        <taxon>Spinacia</taxon>
    </lineage>
</organism>
<dbReference type="InterPro" id="IPR043502">
    <property type="entry name" value="DNA/RNA_pol_sf"/>
</dbReference>
<evidence type="ECO:0000313" key="3">
    <source>
        <dbReference type="RefSeq" id="XP_056685575.1"/>
    </source>
</evidence>
<name>A0ABM3QQC8_SPIOL</name>
<evidence type="ECO:0000313" key="2">
    <source>
        <dbReference type="Proteomes" id="UP000813463"/>
    </source>
</evidence>
<reference evidence="3" key="2">
    <citation type="submission" date="2025-08" db="UniProtKB">
        <authorList>
            <consortium name="RefSeq"/>
        </authorList>
    </citation>
    <scope>IDENTIFICATION</scope>
    <source>
        <tissue evidence="3">Leaf</tissue>
    </source>
</reference>
<dbReference type="PANTHER" id="PTHR33710">
    <property type="entry name" value="BNAC02G09200D PROTEIN"/>
    <property type="match status" value="1"/>
</dbReference>
<evidence type="ECO:0000259" key="1">
    <source>
        <dbReference type="Pfam" id="PF00078"/>
    </source>
</evidence>
<dbReference type="SUPFAM" id="SSF56219">
    <property type="entry name" value="DNase I-like"/>
    <property type="match status" value="1"/>
</dbReference>
<accession>A0ABM3QQC8</accession>
<dbReference type="Proteomes" id="UP000813463">
    <property type="component" value="Chromosome 5"/>
</dbReference>
<protein>
    <recommendedName>
        <fullName evidence="1">Reverse transcriptase domain-containing protein</fullName>
    </recommendedName>
</protein>
<dbReference type="SUPFAM" id="SSF56672">
    <property type="entry name" value="DNA/RNA polymerases"/>
    <property type="match status" value="1"/>
</dbReference>
<dbReference type="InterPro" id="IPR000477">
    <property type="entry name" value="RT_dom"/>
</dbReference>
<reference evidence="2" key="1">
    <citation type="journal article" date="2021" name="Nat. Commun.">
        <title>Genomic analyses provide insights into spinach domestication and the genetic basis of agronomic traits.</title>
        <authorList>
            <person name="Cai X."/>
            <person name="Sun X."/>
            <person name="Xu C."/>
            <person name="Sun H."/>
            <person name="Wang X."/>
            <person name="Ge C."/>
            <person name="Zhang Z."/>
            <person name="Wang Q."/>
            <person name="Fei Z."/>
            <person name="Jiao C."/>
            <person name="Wang Q."/>
        </authorList>
    </citation>
    <scope>NUCLEOTIDE SEQUENCE [LARGE SCALE GENOMIC DNA]</scope>
    <source>
        <strain evidence="2">cv. Varoflay</strain>
    </source>
</reference>
<dbReference type="PANTHER" id="PTHR33710:SF81">
    <property type="entry name" value="ENDONUCLEASE_EXONUCLEASE_PHOSPHATASE DOMAIN-CONTAINING PROTEIN"/>
    <property type="match status" value="1"/>
</dbReference>
<dbReference type="RefSeq" id="XP_056685575.1">
    <property type="nucleotide sequence ID" value="XM_056829597.1"/>
</dbReference>
<sequence length="566" mass="65258">MRQMVQSHNVGLFSLLKTKVKASKMGNLYLSVCPNWCFTSNLTCHKNGRIVLAWDPPLFTVNVISMLSQVIHCFITPRSARTDFFCSFIYGLNTPPEREELWASLTAFASRCSTTWLIMGDFNAIMKMDDRIGSPVRLHDIWPMKQCMDSCQLTEVKTVGRHFTWNNKQDGEARVFTRIDRVMSNSKWDDSFPSTEAMILPEGTYDHSPMVLHTTSHNSQKRPFRFFNMWTSSVEFIPIVERHWQKYVYGCCMFRVTQKLKWIKSDLRSLNKKGYNNVEALKLARQSDLLDVHNKLHTDPPNVAFISEEKATVEAYRVANDNFLSFLHQTAKNAVGEWVTTHEQVQEAFLTFYNCLFCSQVDNRTSIDPIITDRGPKLTDTHKEMLQCDFSVFDVKNVLDAIPSSKAPCLDGYNSHFFKVAWDTIKHDFHAAITEFFRTGVVLPDIISQNQGAFVDGRSIMHNILIFQDIIKMYKRSQIQPNCFLKLDHQKAYDTVEWDFIQEAMQYLGFPPSFINLIMTCLTTTQYSIMTNGVPSKLIHPKRGLRQGDPLSPCCLLFVWSISPEQ</sequence>
<dbReference type="Pfam" id="PF00078">
    <property type="entry name" value="RVT_1"/>
    <property type="match status" value="1"/>
</dbReference>
<dbReference type="Gene3D" id="3.60.10.10">
    <property type="entry name" value="Endonuclease/exonuclease/phosphatase"/>
    <property type="match status" value="1"/>
</dbReference>
<feature type="domain" description="Reverse transcriptase" evidence="1">
    <location>
        <begin position="445"/>
        <end position="555"/>
    </location>
</feature>
<dbReference type="InterPro" id="IPR036691">
    <property type="entry name" value="Endo/exonu/phosph_ase_sf"/>
</dbReference>
<keyword evidence="2" id="KW-1185">Reference proteome</keyword>